<dbReference type="CDD" id="cd09347">
    <property type="entry name" value="LIM4_FHL"/>
    <property type="match status" value="1"/>
</dbReference>
<dbReference type="CDD" id="cd09343">
    <property type="entry name" value="LIM1_FHL"/>
    <property type="match status" value="1"/>
</dbReference>
<dbReference type="FunFam" id="2.10.110.10:FF:000070">
    <property type="entry name" value="Four and a half LIM domains 3"/>
    <property type="match status" value="1"/>
</dbReference>
<dbReference type="InterPro" id="IPR056807">
    <property type="entry name" value="LIM_FHL1/2/3/5_N"/>
</dbReference>
<keyword evidence="3" id="KW-0677">Repeat</keyword>
<dbReference type="Proteomes" id="UP000549394">
    <property type="component" value="Unassembled WGS sequence"/>
</dbReference>
<evidence type="ECO:0000259" key="11">
    <source>
        <dbReference type="PROSITE" id="PS50023"/>
    </source>
</evidence>
<sequence length="385" mass="44094">MEAVAAFYGVYVLFAAIDILLIIFRTLRCRCGKRPEKEKFRRGSVSHSWKEATLVEERDRMAKQYEREAEEKLKRAIDEATATSAKSNRSSKHLARDDSVDVMEENWVGEQLCCHNCEKSLTGHRYILREENPFCIQCYESLFANSCEECKSPIGCDSKDLSYKERHWHEKCFKCSDCENSLVDQPFASKNEKLYCADCHDKNFAARCDGCSDIFRAGMKKFEYKGKQWHEQCFTCKSCQQPIGNKSFIPREGETVCVPCYEEHFAQRCLKCNGVINKGGITYKGTPYHRDCFTCTHCSKILAGEKFTSREEQPYCADCFGELFAKKCCKCSKPITGLGGTKFISFEERHWHSDCFNCYKCNASLVGRGFLTDGDDILCPECGRA</sequence>
<keyword evidence="10" id="KW-0472">Membrane</keyword>
<evidence type="ECO:0000256" key="4">
    <source>
        <dbReference type="ARBA" id="ARBA00022771"/>
    </source>
</evidence>
<dbReference type="FunFam" id="2.10.110.10:FF:000066">
    <property type="entry name" value="Four and a half LIM domains protein"/>
    <property type="match status" value="1"/>
</dbReference>
<dbReference type="CDD" id="cd09425">
    <property type="entry name" value="LIM4_LIMPETin"/>
    <property type="match status" value="1"/>
</dbReference>
<dbReference type="InterPro" id="IPR001781">
    <property type="entry name" value="Znf_LIM"/>
</dbReference>
<proteinExistence type="predicted"/>
<evidence type="ECO:0000256" key="2">
    <source>
        <dbReference type="ARBA" id="ARBA00022723"/>
    </source>
</evidence>
<evidence type="ECO:0000256" key="7">
    <source>
        <dbReference type="ARBA" id="ARBA00023242"/>
    </source>
</evidence>
<keyword evidence="2 8" id="KW-0479">Metal-binding</keyword>
<dbReference type="PANTHER" id="PTHR24205:SF4">
    <property type="entry name" value="PROTEIN ESPINAS"/>
    <property type="match status" value="1"/>
</dbReference>
<feature type="domain" description="LIM zinc-binding" evidence="11">
    <location>
        <begin position="326"/>
        <end position="385"/>
    </location>
</feature>
<dbReference type="Pfam" id="PF25076">
    <property type="entry name" value="LIM_FHL2-3_N"/>
    <property type="match status" value="1"/>
</dbReference>
<keyword evidence="7" id="KW-0539">Nucleus</keyword>
<name>A0A7I8VD90_9ANNE</name>
<dbReference type="FunFam" id="2.10.110.10:FF:000013">
    <property type="entry name" value="Four and a half LIM domains 1"/>
    <property type="match status" value="1"/>
</dbReference>
<dbReference type="EMBL" id="CAJFCJ010000003">
    <property type="protein sequence ID" value="CAD5113213.1"/>
    <property type="molecule type" value="Genomic_DNA"/>
</dbReference>
<keyword evidence="10" id="KW-1133">Transmembrane helix</keyword>
<keyword evidence="13" id="KW-1185">Reference proteome</keyword>
<dbReference type="GO" id="GO:0005634">
    <property type="term" value="C:nucleus"/>
    <property type="evidence" value="ECO:0007669"/>
    <property type="project" value="UniProtKB-SubCell"/>
</dbReference>
<dbReference type="SUPFAM" id="SSF57716">
    <property type="entry name" value="Glucocorticoid receptor-like (DNA-binding domain)"/>
    <property type="match status" value="5"/>
</dbReference>
<evidence type="ECO:0000313" key="12">
    <source>
        <dbReference type="EMBL" id="CAD5113213.1"/>
    </source>
</evidence>
<keyword evidence="9" id="KW-0175">Coiled coil</keyword>
<feature type="domain" description="LIM zinc-binding" evidence="11">
    <location>
        <begin position="206"/>
        <end position="267"/>
    </location>
</feature>
<dbReference type="AlphaFoldDB" id="A0A7I8VD90"/>
<evidence type="ECO:0000256" key="3">
    <source>
        <dbReference type="ARBA" id="ARBA00022737"/>
    </source>
</evidence>
<accession>A0A7I8VD90</accession>
<evidence type="ECO:0000256" key="9">
    <source>
        <dbReference type="SAM" id="Coils"/>
    </source>
</evidence>
<dbReference type="PROSITE" id="PS50023">
    <property type="entry name" value="LIM_DOMAIN_2"/>
    <property type="match status" value="3"/>
</dbReference>
<feature type="transmembrane region" description="Helical" evidence="10">
    <location>
        <begin position="6"/>
        <end position="27"/>
    </location>
</feature>
<evidence type="ECO:0000256" key="5">
    <source>
        <dbReference type="ARBA" id="ARBA00022833"/>
    </source>
</evidence>
<keyword evidence="4" id="KW-0863">Zinc-finger</keyword>
<dbReference type="SMART" id="SM00132">
    <property type="entry name" value="LIM"/>
    <property type="match status" value="4"/>
</dbReference>
<dbReference type="GO" id="GO:0008270">
    <property type="term" value="F:zinc ion binding"/>
    <property type="evidence" value="ECO:0007669"/>
    <property type="project" value="UniProtKB-KW"/>
</dbReference>
<organism evidence="12 13">
    <name type="scientific">Dimorphilus gyrociliatus</name>
    <dbReference type="NCBI Taxonomy" id="2664684"/>
    <lineage>
        <taxon>Eukaryota</taxon>
        <taxon>Metazoa</taxon>
        <taxon>Spiralia</taxon>
        <taxon>Lophotrochozoa</taxon>
        <taxon>Annelida</taxon>
        <taxon>Polychaeta</taxon>
        <taxon>Polychaeta incertae sedis</taxon>
        <taxon>Dinophilidae</taxon>
        <taxon>Dimorphilus</taxon>
    </lineage>
</organism>
<evidence type="ECO:0000313" key="13">
    <source>
        <dbReference type="Proteomes" id="UP000549394"/>
    </source>
</evidence>
<evidence type="ECO:0000256" key="10">
    <source>
        <dbReference type="SAM" id="Phobius"/>
    </source>
</evidence>
<dbReference type="OrthoDB" id="274660at2759"/>
<dbReference type="FunFam" id="2.10.110.10:FF:000081">
    <property type="entry name" value="Uncharacterized protein, isoform A"/>
    <property type="match status" value="1"/>
</dbReference>
<keyword evidence="10" id="KW-0812">Transmembrane</keyword>
<evidence type="ECO:0000256" key="6">
    <source>
        <dbReference type="ARBA" id="ARBA00023038"/>
    </source>
</evidence>
<evidence type="ECO:0000256" key="1">
    <source>
        <dbReference type="ARBA" id="ARBA00004123"/>
    </source>
</evidence>
<protein>
    <submittedName>
        <fullName evidence="12">DgyrCDS2397</fullName>
    </submittedName>
</protein>
<comment type="subcellular location">
    <subcellularLocation>
        <location evidence="1">Nucleus</location>
    </subcellularLocation>
</comment>
<dbReference type="Gene3D" id="2.10.110.10">
    <property type="entry name" value="Cysteine Rich Protein"/>
    <property type="match status" value="5"/>
</dbReference>
<feature type="domain" description="LIM zinc-binding" evidence="11">
    <location>
        <begin position="145"/>
        <end position="205"/>
    </location>
</feature>
<dbReference type="GO" id="GO:0030018">
    <property type="term" value="C:Z disc"/>
    <property type="evidence" value="ECO:0007669"/>
    <property type="project" value="TreeGrafter"/>
</dbReference>
<keyword evidence="5 8" id="KW-0862">Zinc</keyword>
<dbReference type="GO" id="GO:0003712">
    <property type="term" value="F:transcription coregulator activity"/>
    <property type="evidence" value="ECO:0007669"/>
    <property type="project" value="TreeGrafter"/>
</dbReference>
<dbReference type="Pfam" id="PF00412">
    <property type="entry name" value="LIM"/>
    <property type="match status" value="4"/>
</dbReference>
<feature type="coiled-coil region" evidence="9">
    <location>
        <begin position="55"/>
        <end position="86"/>
    </location>
</feature>
<keyword evidence="6 8" id="KW-0440">LIM domain</keyword>
<comment type="caution">
    <text evidence="12">The sequence shown here is derived from an EMBL/GenBank/DDBJ whole genome shotgun (WGS) entry which is preliminary data.</text>
</comment>
<evidence type="ECO:0000256" key="8">
    <source>
        <dbReference type="PROSITE-ProRule" id="PRU00125"/>
    </source>
</evidence>
<dbReference type="PROSITE" id="PS00478">
    <property type="entry name" value="LIM_DOMAIN_1"/>
    <property type="match status" value="3"/>
</dbReference>
<dbReference type="PANTHER" id="PTHR24205">
    <property type="entry name" value="FOUR AND A HALF LIM DOMAINS PROTEIN"/>
    <property type="match status" value="1"/>
</dbReference>
<gene>
    <name evidence="12" type="ORF">DGYR_LOCUS2243</name>
</gene>
<reference evidence="12 13" key="1">
    <citation type="submission" date="2020-08" db="EMBL/GenBank/DDBJ databases">
        <authorList>
            <person name="Hejnol A."/>
        </authorList>
    </citation>
    <scope>NUCLEOTIDE SEQUENCE [LARGE SCALE GENOMIC DNA]</scope>
</reference>